<dbReference type="Proteomes" id="UP000315783">
    <property type="component" value="Unassembled WGS sequence"/>
</dbReference>
<evidence type="ECO:0000313" key="1">
    <source>
        <dbReference type="EMBL" id="TQV97568.1"/>
    </source>
</evidence>
<comment type="caution">
    <text evidence="1">The sequence shown here is derived from an EMBL/GenBank/DDBJ whole genome shotgun (WGS) entry which is preliminary data.</text>
</comment>
<organism evidence="1 2">
    <name type="scientific">Cordyceps javanica</name>
    <dbReference type="NCBI Taxonomy" id="43265"/>
    <lineage>
        <taxon>Eukaryota</taxon>
        <taxon>Fungi</taxon>
        <taxon>Dikarya</taxon>
        <taxon>Ascomycota</taxon>
        <taxon>Pezizomycotina</taxon>
        <taxon>Sordariomycetes</taxon>
        <taxon>Hypocreomycetidae</taxon>
        <taxon>Hypocreales</taxon>
        <taxon>Cordycipitaceae</taxon>
        <taxon>Cordyceps</taxon>
    </lineage>
</organism>
<sequence length="262" mass="28545">MYHYFAGPTLFFAADSVCHCQLPAANQFSYYLLGSYKVPVVVAAVRRPAPLSRASGEVACLGPRRRAAVPPLPREHQANKEKGPRKSVLATFPKTFKVGSAHLQLQPLARVSTHQGATDCLASVAPFGAQHSLVLSRRLPICLSVSTRHLPYLTCHHLHWDALHACTSPALPLPPPALWALLPRASGHTALSNGERQRAATHRPHTPLCWCRSSIYLGGTPQMSVVRNCVVVDGMLSFLPLPNGYGSQRARFRRPPPASFCS</sequence>
<evidence type="ECO:0000313" key="2">
    <source>
        <dbReference type="Proteomes" id="UP000315783"/>
    </source>
</evidence>
<gene>
    <name evidence="1" type="ORF">IF1G_03311</name>
</gene>
<name>A0A545V784_9HYPO</name>
<reference evidence="1 2" key="1">
    <citation type="journal article" date="2019" name="Appl. Microbiol. Biotechnol.">
        <title>Genome sequence of Isaria javanica and comparative genome analysis insights into family S53 peptidase evolution in fungal entomopathogens.</title>
        <authorList>
            <person name="Lin R."/>
            <person name="Zhang X."/>
            <person name="Xin B."/>
            <person name="Zou M."/>
            <person name="Gao Y."/>
            <person name="Qin F."/>
            <person name="Hu Q."/>
            <person name="Xie B."/>
            <person name="Cheng X."/>
        </authorList>
    </citation>
    <scope>NUCLEOTIDE SEQUENCE [LARGE SCALE GENOMIC DNA]</scope>
    <source>
        <strain evidence="1 2">IJ1G</strain>
    </source>
</reference>
<accession>A0A545V784</accession>
<proteinExistence type="predicted"/>
<keyword evidence="2" id="KW-1185">Reference proteome</keyword>
<protein>
    <submittedName>
        <fullName evidence="1">Uncharacterized protein</fullName>
    </submittedName>
</protein>
<dbReference type="EMBL" id="SPUK01000004">
    <property type="protein sequence ID" value="TQV97568.1"/>
    <property type="molecule type" value="Genomic_DNA"/>
</dbReference>
<dbReference type="AlphaFoldDB" id="A0A545V784"/>